<dbReference type="Proteomes" id="UP000481288">
    <property type="component" value="Unassembled WGS sequence"/>
</dbReference>
<dbReference type="InterPro" id="IPR023214">
    <property type="entry name" value="HAD_sf"/>
</dbReference>
<dbReference type="PANTHER" id="PTHR18901:SF42">
    <property type="entry name" value="SUPERFAMILY HYDROLASE, PUTATIVE-RELATED"/>
    <property type="match status" value="1"/>
</dbReference>
<evidence type="ECO:0000313" key="1">
    <source>
        <dbReference type="EMBL" id="TVY55713.1"/>
    </source>
</evidence>
<evidence type="ECO:0000313" key="2">
    <source>
        <dbReference type="Proteomes" id="UP000481288"/>
    </source>
</evidence>
<name>A0A7D8UUI8_9HELO</name>
<dbReference type="InterPro" id="IPR036412">
    <property type="entry name" value="HAD-like_sf"/>
</dbReference>
<organism evidence="1 2">
    <name type="scientific">Lachnellula cervina</name>
    <dbReference type="NCBI Taxonomy" id="1316786"/>
    <lineage>
        <taxon>Eukaryota</taxon>
        <taxon>Fungi</taxon>
        <taxon>Dikarya</taxon>
        <taxon>Ascomycota</taxon>
        <taxon>Pezizomycotina</taxon>
        <taxon>Leotiomycetes</taxon>
        <taxon>Helotiales</taxon>
        <taxon>Lachnaceae</taxon>
        <taxon>Lachnellula</taxon>
    </lineage>
</organism>
<gene>
    <name evidence="1" type="ORF">LCER1_G002774</name>
</gene>
<protein>
    <recommendedName>
        <fullName evidence="3">Pseudouridine-5'-phosphatase</fullName>
    </recommendedName>
</protein>
<dbReference type="InterPro" id="IPR023198">
    <property type="entry name" value="PGP-like_dom2"/>
</dbReference>
<dbReference type="OrthoDB" id="40579at2759"/>
<proteinExistence type="predicted"/>
<comment type="caution">
    <text evidence="1">The sequence shown here is derived from an EMBL/GenBank/DDBJ whole genome shotgun (WGS) entry which is preliminary data.</text>
</comment>
<keyword evidence="2" id="KW-1185">Reference proteome</keyword>
<dbReference type="AlphaFoldDB" id="A0A7D8UUI8"/>
<accession>A0A7D8UUI8</accession>
<reference evidence="1 2" key="1">
    <citation type="submission" date="2018-05" db="EMBL/GenBank/DDBJ databases">
        <title>Whole genome sequencing for identification of molecular markers to develop diagnostic detection tools for the regulated plant pathogen Lachnellula willkommii.</title>
        <authorList>
            <person name="Giroux E."/>
            <person name="Bilodeau G."/>
        </authorList>
    </citation>
    <scope>NUCLEOTIDE SEQUENCE [LARGE SCALE GENOMIC DNA]</scope>
    <source>
        <strain evidence="1 2">CBS 625.97</strain>
    </source>
</reference>
<sequence>MASRKALEIKQTDAIRSFPPEDIYTLCANLVLEKHGRPHLPWSVKAQLMGVPGSSTGEVFHEWAQLPISREQFRKEQREQQRMHFPECEPLPGAEKLLRGLKKAHNTNKAKIHIALASSSEKHNYDLKILRPETRELLDNFDEDRRVLGDDARLASGRGKPHPDIFLMALQSINDTLEDDEVPITPAECLVFEDSVPGVEAGRRAQMRVVWVPHQALEAEYKDKEGLVLAGRTGLVQVADDSKLGEIDDGWAVKLSSLEHFPWSKFGILTSTK</sequence>
<dbReference type="Gene3D" id="1.10.150.240">
    <property type="entry name" value="Putative phosphatase, domain 2"/>
    <property type="match status" value="1"/>
</dbReference>
<dbReference type="InterPro" id="IPR006439">
    <property type="entry name" value="HAD-SF_hydro_IA"/>
</dbReference>
<dbReference type="SUPFAM" id="SSF56784">
    <property type="entry name" value="HAD-like"/>
    <property type="match status" value="1"/>
</dbReference>
<dbReference type="Gene3D" id="3.40.50.1000">
    <property type="entry name" value="HAD superfamily/HAD-like"/>
    <property type="match status" value="1"/>
</dbReference>
<dbReference type="EMBL" id="QGMG01000215">
    <property type="protein sequence ID" value="TVY55713.1"/>
    <property type="molecule type" value="Genomic_DNA"/>
</dbReference>
<evidence type="ECO:0008006" key="3">
    <source>
        <dbReference type="Google" id="ProtNLM"/>
    </source>
</evidence>
<dbReference type="PANTHER" id="PTHR18901">
    <property type="entry name" value="2-DEOXYGLUCOSE-6-PHOSPHATE PHOSPHATASE 2"/>
    <property type="match status" value="1"/>
</dbReference>
<dbReference type="GO" id="GO:0016791">
    <property type="term" value="F:phosphatase activity"/>
    <property type="evidence" value="ECO:0007669"/>
    <property type="project" value="UniProtKB-ARBA"/>
</dbReference>
<dbReference type="Pfam" id="PF00702">
    <property type="entry name" value="Hydrolase"/>
    <property type="match status" value="1"/>
</dbReference>
<dbReference type="FunFam" id="1.10.150.240:FF:000001">
    <property type="entry name" value="Haloacid dehalogenase-like hydrolase domain"/>
    <property type="match status" value="1"/>
</dbReference>
<dbReference type="NCBIfam" id="TIGR01509">
    <property type="entry name" value="HAD-SF-IA-v3"/>
    <property type="match status" value="1"/>
</dbReference>